<dbReference type="EMBL" id="SZYD01000008">
    <property type="protein sequence ID" value="KAD5507636.1"/>
    <property type="molecule type" value="Genomic_DNA"/>
</dbReference>
<dbReference type="Proteomes" id="UP000326396">
    <property type="component" value="Linkage Group LG16"/>
</dbReference>
<organism evidence="2 3">
    <name type="scientific">Mikania micrantha</name>
    <name type="common">bitter vine</name>
    <dbReference type="NCBI Taxonomy" id="192012"/>
    <lineage>
        <taxon>Eukaryota</taxon>
        <taxon>Viridiplantae</taxon>
        <taxon>Streptophyta</taxon>
        <taxon>Embryophyta</taxon>
        <taxon>Tracheophyta</taxon>
        <taxon>Spermatophyta</taxon>
        <taxon>Magnoliopsida</taxon>
        <taxon>eudicotyledons</taxon>
        <taxon>Gunneridae</taxon>
        <taxon>Pentapetalae</taxon>
        <taxon>asterids</taxon>
        <taxon>campanulids</taxon>
        <taxon>Asterales</taxon>
        <taxon>Asteraceae</taxon>
        <taxon>Asteroideae</taxon>
        <taxon>Heliantheae alliance</taxon>
        <taxon>Eupatorieae</taxon>
        <taxon>Mikania</taxon>
    </lineage>
</organism>
<comment type="caution">
    <text evidence="2">The sequence shown here is derived from an EMBL/GenBank/DDBJ whole genome shotgun (WGS) entry which is preliminary data.</text>
</comment>
<reference evidence="2 3" key="1">
    <citation type="submission" date="2019-05" db="EMBL/GenBank/DDBJ databases">
        <title>Mikania micrantha, genome provides insights into the molecular mechanism of rapid growth.</title>
        <authorList>
            <person name="Liu B."/>
        </authorList>
    </citation>
    <scope>NUCLEOTIDE SEQUENCE [LARGE SCALE GENOMIC DNA]</scope>
    <source>
        <strain evidence="2">NLD-2019</strain>
        <tissue evidence="2">Leaf</tissue>
    </source>
</reference>
<evidence type="ECO:0000313" key="2">
    <source>
        <dbReference type="EMBL" id="KAD5507636.1"/>
    </source>
</evidence>
<gene>
    <name evidence="2" type="ORF">E3N88_15339</name>
</gene>
<protein>
    <submittedName>
        <fullName evidence="2">Uncharacterized protein</fullName>
    </submittedName>
</protein>
<feature type="region of interest" description="Disordered" evidence="1">
    <location>
        <begin position="49"/>
        <end position="76"/>
    </location>
</feature>
<keyword evidence="3" id="KW-1185">Reference proteome</keyword>
<dbReference type="AlphaFoldDB" id="A0A5N6NVC1"/>
<sequence>MIEKYGPEFKDDDPNVCGHVVNAKGCTKRIYGIGSSEVDYVVTGKASTSSGIAQSDHDQRLSQQKAENGVGPRRYVGSTDGPKGYLGLLKATEVCRMRARPNGCMADCELSKEDGGSEYSWPNVVSGWRMVVLIRP</sequence>
<evidence type="ECO:0000313" key="3">
    <source>
        <dbReference type="Proteomes" id="UP000326396"/>
    </source>
</evidence>
<accession>A0A5N6NVC1</accession>
<name>A0A5N6NVC1_9ASTR</name>
<proteinExistence type="predicted"/>
<evidence type="ECO:0000256" key="1">
    <source>
        <dbReference type="SAM" id="MobiDB-lite"/>
    </source>
</evidence>